<feature type="compositionally biased region" description="Basic and acidic residues" evidence="3">
    <location>
        <begin position="383"/>
        <end position="397"/>
    </location>
</feature>
<feature type="region of interest" description="Disordered" evidence="3">
    <location>
        <begin position="127"/>
        <end position="419"/>
    </location>
</feature>
<gene>
    <name evidence="5" type="ORF">CONPUDRAFT_145450</name>
</gene>
<feature type="compositionally biased region" description="Polar residues" evidence="3">
    <location>
        <begin position="15"/>
        <end position="31"/>
    </location>
</feature>
<proteinExistence type="predicted"/>
<feature type="compositionally biased region" description="Polar residues" evidence="3">
    <location>
        <begin position="244"/>
        <end position="258"/>
    </location>
</feature>
<protein>
    <recommendedName>
        <fullName evidence="4">RED-like N-terminal domain-containing protein</fullName>
    </recommendedName>
</protein>
<dbReference type="PANTHER" id="PTHR12765">
    <property type="entry name" value="RED PROTEIN IK FACTOR CYTOKINE IK"/>
    <property type="match status" value="1"/>
</dbReference>
<dbReference type="OMA" id="LKSTHMV"/>
<dbReference type="GeneID" id="19202063"/>
<feature type="region of interest" description="Disordered" evidence="3">
    <location>
        <begin position="12"/>
        <end position="70"/>
    </location>
</feature>
<comment type="caution">
    <text evidence="5">The sequence shown here is derived from an EMBL/GenBank/DDBJ whole genome shotgun (WGS) entry which is preliminary data.</text>
</comment>
<reference evidence="6" key="1">
    <citation type="journal article" date="2012" name="Science">
        <title>The Paleozoic origin of enzymatic lignin decomposition reconstructed from 31 fungal genomes.</title>
        <authorList>
            <person name="Floudas D."/>
            <person name="Binder M."/>
            <person name="Riley R."/>
            <person name="Barry K."/>
            <person name="Blanchette R.A."/>
            <person name="Henrissat B."/>
            <person name="Martinez A.T."/>
            <person name="Otillar R."/>
            <person name="Spatafora J.W."/>
            <person name="Yadav J.S."/>
            <person name="Aerts A."/>
            <person name="Benoit I."/>
            <person name="Boyd A."/>
            <person name="Carlson A."/>
            <person name="Copeland A."/>
            <person name="Coutinho P.M."/>
            <person name="de Vries R.P."/>
            <person name="Ferreira P."/>
            <person name="Findley K."/>
            <person name="Foster B."/>
            <person name="Gaskell J."/>
            <person name="Glotzer D."/>
            <person name="Gorecki P."/>
            <person name="Heitman J."/>
            <person name="Hesse C."/>
            <person name="Hori C."/>
            <person name="Igarashi K."/>
            <person name="Jurgens J.A."/>
            <person name="Kallen N."/>
            <person name="Kersten P."/>
            <person name="Kohler A."/>
            <person name="Kuees U."/>
            <person name="Kumar T.K.A."/>
            <person name="Kuo A."/>
            <person name="LaButti K."/>
            <person name="Larrondo L.F."/>
            <person name="Lindquist E."/>
            <person name="Ling A."/>
            <person name="Lombard V."/>
            <person name="Lucas S."/>
            <person name="Lundell T."/>
            <person name="Martin R."/>
            <person name="McLaughlin D.J."/>
            <person name="Morgenstern I."/>
            <person name="Morin E."/>
            <person name="Murat C."/>
            <person name="Nagy L.G."/>
            <person name="Nolan M."/>
            <person name="Ohm R.A."/>
            <person name="Patyshakuliyeva A."/>
            <person name="Rokas A."/>
            <person name="Ruiz-Duenas F.J."/>
            <person name="Sabat G."/>
            <person name="Salamov A."/>
            <person name="Samejima M."/>
            <person name="Schmutz J."/>
            <person name="Slot J.C."/>
            <person name="St John F."/>
            <person name="Stenlid J."/>
            <person name="Sun H."/>
            <person name="Sun S."/>
            <person name="Syed K."/>
            <person name="Tsang A."/>
            <person name="Wiebenga A."/>
            <person name="Young D."/>
            <person name="Pisabarro A."/>
            <person name="Eastwood D.C."/>
            <person name="Martin F."/>
            <person name="Cullen D."/>
            <person name="Grigoriev I.V."/>
            <person name="Hibbett D.S."/>
        </authorList>
    </citation>
    <scope>NUCLEOTIDE SEQUENCE [LARGE SCALE GENOMIC DNA]</scope>
    <source>
        <strain evidence="6">RWD-64-598 SS2</strain>
    </source>
</reference>
<feature type="compositionally biased region" description="Basic and acidic residues" evidence="3">
    <location>
        <begin position="304"/>
        <end position="314"/>
    </location>
</feature>
<keyword evidence="2" id="KW-0539">Nucleus</keyword>
<feature type="compositionally biased region" description="Basic and acidic residues" evidence="3">
    <location>
        <begin position="159"/>
        <end position="170"/>
    </location>
</feature>
<evidence type="ECO:0000256" key="2">
    <source>
        <dbReference type="ARBA" id="ARBA00023242"/>
    </source>
</evidence>
<dbReference type="KEGG" id="cput:CONPUDRAFT_145450"/>
<organism evidence="5 6">
    <name type="scientific">Coniophora puteana (strain RWD-64-598)</name>
    <name type="common">Brown rot fungus</name>
    <dbReference type="NCBI Taxonomy" id="741705"/>
    <lineage>
        <taxon>Eukaryota</taxon>
        <taxon>Fungi</taxon>
        <taxon>Dikarya</taxon>
        <taxon>Basidiomycota</taxon>
        <taxon>Agaricomycotina</taxon>
        <taxon>Agaricomycetes</taxon>
        <taxon>Agaricomycetidae</taxon>
        <taxon>Boletales</taxon>
        <taxon>Coniophorineae</taxon>
        <taxon>Coniophoraceae</taxon>
        <taxon>Coniophora</taxon>
    </lineage>
</organism>
<dbReference type="InterPro" id="IPR012916">
    <property type="entry name" value="RED_N"/>
</dbReference>
<feature type="compositionally biased region" description="Basic and acidic residues" evidence="3">
    <location>
        <begin position="59"/>
        <end position="70"/>
    </location>
</feature>
<dbReference type="GO" id="GO:0005634">
    <property type="term" value="C:nucleus"/>
    <property type="evidence" value="ECO:0007669"/>
    <property type="project" value="UniProtKB-SubCell"/>
</dbReference>
<feature type="compositionally biased region" description="Basic residues" evidence="3">
    <location>
        <begin position="398"/>
        <end position="412"/>
    </location>
</feature>
<dbReference type="OrthoDB" id="3366823at2759"/>
<dbReference type="InterPro" id="IPR039896">
    <property type="entry name" value="Red-like"/>
</dbReference>
<keyword evidence="6" id="KW-1185">Reference proteome</keyword>
<accession>A0A5M3MK30</accession>
<dbReference type="Proteomes" id="UP000053558">
    <property type="component" value="Unassembled WGS sequence"/>
</dbReference>
<feature type="compositionally biased region" description="Acidic residues" evidence="3">
    <location>
        <begin position="288"/>
        <end position="303"/>
    </location>
</feature>
<name>A0A5M3MK30_CONPW</name>
<dbReference type="AlphaFoldDB" id="A0A5M3MK30"/>
<evidence type="ECO:0000313" key="6">
    <source>
        <dbReference type="Proteomes" id="UP000053558"/>
    </source>
</evidence>
<feature type="domain" description="RED-like N-terminal" evidence="4">
    <location>
        <begin position="50"/>
        <end position="162"/>
    </location>
</feature>
<comment type="subcellular location">
    <subcellularLocation>
        <location evidence="1">Nucleus</location>
    </subcellularLocation>
</comment>
<dbReference type="EMBL" id="JH711581">
    <property type="protein sequence ID" value="EIW79416.1"/>
    <property type="molecule type" value="Genomic_DNA"/>
</dbReference>
<evidence type="ECO:0000313" key="5">
    <source>
        <dbReference type="EMBL" id="EIW79416.1"/>
    </source>
</evidence>
<evidence type="ECO:0000256" key="3">
    <source>
        <dbReference type="SAM" id="MobiDB-lite"/>
    </source>
</evidence>
<sequence length="419" mass="45971">MDQDFFRQLMVSGAQAKSSSGQPQSRGTIASQAKAKPKAINASEPAFKPRKVKKSTSQYRDRAAERRVGEGNDYAQVEAILEDFNRRTENEDKQMVEEQRRYLGGDSEHSILVKGLDMSLLEQNKARASAASGVDDDTLEAAFHEANAESRQAAPPAKRTREEMIRELKLKRQKGGEPQNGDSLAQSPAAHAVEEAKTSSRFKPIGFKPIGADQERSKKKRTRTDEKEGKKKKKLKTATVGAEASTNAPPLDSPSTSAAGPAVPVKAPSPEPEPVDLDFDIFAGAGDYEGDFGDEEEDSESEGQTDKRPPKVEDDPPPVPKMRRGWFDADDEDGKEPSPEEGSASALKDIPQPQAPQVPDEDDHEELTSLRPLQSSAIPSIREFLHMDQAAEKEEKRKARKEKLKNKKKAKKSGSDSGE</sequence>
<dbReference type="RefSeq" id="XP_007771053.1">
    <property type="nucleotide sequence ID" value="XM_007772863.1"/>
</dbReference>
<evidence type="ECO:0000256" key="1">
    <source>
        <dbReference type="ARBA" id="ARBA00004123"/>
    </source>
</evidence>
<dbReference type="Pfam" id="PF07808">
    <property type="entry name" value="RED_N"/>
    <property type="match status" value="1"/>
</dbReference>
<evidence type="ECO:0000259" key="4">
    <source>
        <dbReference type="Pfam" id="PF07808"/>
    </source>
</evidence>